<evidence type="ECO:0000256" key="10">
    <source>
        <dbReference type="RuleBase" id="RU000461"/>
    </source>
</evidence>
<evidence type="ECO:0000256" key="9">
    <source>
        <dbReference type="PIRSR" id="PIRSR602401-1"/>
    </source>
</evidence>
<dbReference type="STRING" id="1051891.A0A0C3M7G9"/>
<evidence type="ECO:0000256" key="4">
    <source>
        <dbReference type="ARBA" id="ARBA00022617"/>
    </source>
</evidence>
<dbReference type="HOGENOM" id="CLU_001570_2_1_1"/>
<dbReference type="GO" id="GO:0004497">
    <property type="term" value="F:monooxygenase activity"/>
    <property type="evidence" value="ECO:0007669"/>
    <property type="project" value="UniProtKB-KW"/>
</dbReference>
<evidence type="ECO:0000256" key="1">
    <source>
        <dbReference type="ARBA" id="ARBA00001971"/>
    </source>
</evidence>
<feature type="transmembrane region" description="Helical" evidence="11">
    <location>
        <begin position="6"/>
        <end position="26"/>
    </location>
</feature>
<dbReference type="InterPro" id="IPR036396">
    <property type="entry name" value="Cyt_P450_sf"/>
</dbReference>
<keyword evidence="8 10" id="KW-0503">Monooxygenase</keyword>
<protein>
    <recommendedName>
        <fullName evidence="14">Cytochrome P450</fullName>
    </recommendedName>
</protein>
<evidence type="ECO:0000313" key="12">
    <source>
        <dbReference type="EMBL" id="KIO29637.1"/>
    </source>
</evidence>
<keyword evidence="7 9" id="KW-0408">Iron</keyword>
<evidence type="ECO:0000256" key="2">
    <source>
        <dbReference type="ARBA" id="ARBA00005179"/>
    </source>
</evidence>
<reference evidence="12 13" key="1">
    <citation type="submission" date="2014-04" db="EMBL/GenBank/DDBJ databases">
        <authorList>
            <consortium name="DOE Joint Genome Institute"/>
            <person name="Kuo A."/>
            <person name="Girlanda M."/>
            <person name="Perotto S."/>
            <person name="Kohler A."/>
            <person name="Nagy L.G."/>
            <person name="Floudas D."/>
            <person name="Copeland A."/>
            <person name="Barry K.W."/>
            <person name="Cichocki N."/>
            <person name="Veneault-Fourrey C."/>
            <person name="LaButti K."/>
            <person name="Lindquist E.A."/>
            <person name="Lipzen A."/>
            <person name="Lundell T."/>
            <person name="Morin E."/>
            <person name="Murat C."/>
            <person name="Sun H."/>
            <person name="Tunlid A."/>
            <person name="Henrissat B."/>
            <person name="Grigoriev I.V."/>
            <person name="Hibbett D.S."/>
            <person name="Martin F."/>
            <person name="Nordberg H.P."/>
            <person name="Cantor M.N."/>
            <person name="Hua S.X."/>
        </authorList>
    </citation>
    <scope>NUCLEOTIDE SEQUENCE [LARGE SCALE GENOMIC DNA]</scope>
    <source>
        <strain evidence="12 13">MUT 4182</strain>
    </source>
</reference>
<evidence type="ECO:0000313" key="13">
    <source>
        <dbReference type="Proteomes" id="UP000054248"/>
    </source>
</evidence>
<dbReference type="PRINTS" id="PR00385">
    <property type="entry name" value="P450"/>
</dbReference>
<keyword evidence="6 10" id="KW-0560">Oxidoreductase</keyword>
<keyword evidence="4 9" id="KW-0349">Heme</keyword>
<feature type="binding site" description="axial binding residue" evidence="9">
    <location>
        <position position="466"/>
    </location>
    <ligand>
        <name>heme</name>
        <dbReference type="ChEBI" id="CHEBI:30413"/>
    </ligand>
    <ligandPart>
        <name>Fe</name>
        <dbReference type="ChEBI" id="CHEBI:18248"/>
    </ligandPart>
</feature>
<comment type="pathway">
    <text evidence="2">Secondary metabolite biosynthesis.</text>
</comment>
<gene>
    <name evidence="12" type="ORF">M407DRAFT_21225</name>
</gene>
<dbReference type="InterPro" id="IPR002401">
    <property type="entry name" value="Cyt_P450_E_grp-I"/>
</dbReference>
<keyword evidence="11" id="KW-0472">Membrane</keyword>
<comment type="similarity">
    <text evidence="3 10">Belongs to the cytochrome P450 family.</text>
</comment>
<dbReference type="OrthoDB" id="2789670at2759"/>
<dbReference type="Gene3D" id="1.10.630.10">
    <property type="entry name" value="Cytochrome P450"/>
    <property type="match status" value="1"/>
</dbReference>
<keyword evidence="13" id="KW-1185">Reference proteome</keyword>
<evidence type="ECO:0000256" key="11">
    <source>
        <dbReference type="SAM" id="Phobius"/>
    </source>
</evidence>
<dbReference type="PANTHER" id="PTHR46300:SF7">
    <property type="entry name" value="P450, PUTATIVE (EUROFUNG)-RELATED"/>
    <property type="match status" value="1"/>
</dbReference>
<dbReference type="InterPro" id="IPR017972">
    <property type="entry name" value="Cyt_P450_CS"/>
</dbReference>
<dbReference type="Proteomes" id="UP000054248">
    <property type="component" value="Unassembled WGS sequence"/>
</dbReference>
<evidence type="ECO:0000256" key="5">
    <source>
        <dbReference type="ARBA" id="ARBA00022723"/>
    </source>
</evidence>
<accession>A0A0C3M7G9</accession>
<dbReference type="AlphaFoldDB" id="A0A0C3M7G9"/>
<keyword evidence="11" id="KW-1133">Transmembrane helix</keyword>
<keyword evidence="11" id="KW-0812">Transmembrane</keyword>
<organism evidence="12 13">
    <name type="scientific">Tulasnella calospora MUT 4182</name>
    <dbReference type="NCBI Taxonomy" id="1051891"/>
    <lineage>
        <taxon>Eukaryota</taxon>
        <taxon>Fungi</taxon>
        <taxon>Dikarya</taxon>
        <taxon>Basidiomycota</taxon>
        <taxon>Agaricomycotina</taxon>
        <taxon>Agaricomycetes</taxon>
        <taxon>Cantharellales</taxon>
        <taxon>Tulasnellaceae</taxon>
        <taxon>Tulasnella</taxon>
    </lineage>
</organism>
<dbReference type="EMBL" id="KN822980">
    <property type="protein sequence ID" value="KIO29637.1"/>
    <property type="molecule type" value="Genomic_DNA"/>
</dbReference>
<reference evidence="13" key="2">
    <citation type="submission" date="2015-01" db="EMBL/GenBank/DDBJ databases">
        <title>Evolutionary Origins and Diversification of the Mycorrhizal Mutualists.</title>
        <authorList>
            <consortium name="DOE Joint Genome Institute"/>
            <consortium name="Mycorrhizal Genomics Consortium"/>
            <person name="Kohler A."/>
            <person name="Kuo A."/>
            <person name="Nagy L.G."/>
            <person name="Floudas D."/>
            <person name="Copeland A."/>
            <person name="Barry K.W."/>
            <person name="Cichocki N."/>
            <person name="Veneault-Fourrey C."/>
            <person name="LaButti K."/>
            <person name="Lindquist E.A."/>
            <person name="Lipzen A."/>
            <person name="Lundell T."/>
            <person name="Morin E."/>
            <person name="Murat C."/>
            <person name="Riley R."/>
            <person name="Ohm R."/>
            <person name="Sun H."/>
            <person name="Tunlid A."/>
            <person name="Henrissat B."/>
            <person name="Grigoriev I.V."/>
            <person name="Hibbett D.S."/>
            <person name="Martin F."/>
        </authorList>
    </citation>
    <scope>NUCLEOTIDE SEQUENCE [LARGE SCALE GENOMIC DNA]</scope>
    <source>
        <strain evidence="13">MUT 4182</strain>
    </source>
</reference>
<dbReference type="PANTHER" id="PTHR46300">
    <property type="entry name" value="P450, PUTATIVE (EUROFUNG)-RELATED-RELATED"/>
    <property type="match status" value="1"/>
</dbReference>
<dbReference type="SUPFAM" id="SSF48264">
    <property type="entry name" value="Cytochrome P450"/>
    <property type="match status" value="1"/>
</dbReference>
<proteinExistence type="inferred from homology"/>
<dbReference type="Pfam" id="PF00067">
    <property type="entry name" value="p450"/>
    <property type="match status" value="1"/>
</dbReference>
<dbReference type="GO" id="GO:0005506">
    <property type="term" value="F:iron ion binding"/>
    <property type="evidence" value="ECO:0007669"/>
    <property type="project" value="InterPro"/>
</dbReference>
<evidence type="ECO:0000256" key="7">
    <source>
        <dbReference type="ARBA" id="ARBA00023004"/>
    </source>
</evidence>
<dbReference type="InterPro" id="IPR050364">
    <property type="entry name" value="Cytochrome_P450_fung"/>
</dbReference>
<dbReference type="GO" id="GO:0016705">
    <property type="term" value="F:oxidoreductase activity, acting on paired donors, with incorporation or reduction of molecular oxygen"/>
    <property type="evidence" value="ECO:0007669"/>
    <property type="project" value="InterPro"/>
</dbReference>
<keyword evidence="5 9" id="KW-0479">Metal-binding</keyword>
<evidence type="ECO:0000256" key="8">
    <source>
        <dbReference type="ARBA" id="ARBA00023033"/>
    </source>
</evidence>
<evidence type="ECO:0000256" key="6">
    <source>
        <dbReference type="ARBA" id="ARBA00023002"/>
    </source>
</evidence>
<name>A0A0C3M7G9_9AGAM</name>
<evidence type="ECO:0008006" key="14">
    <source>
        <dbReference type="Google" id="ProtNLM"/>
    </source>
</evidence>
<dbReference type="PROSITE" id="PS00086">
    <property type="entry name" value="CYTOCHROME_P450"/>
    <property type="match status" value="1"/>
</dbReference>
<evidence type="ECO:0000256" key="3">
    <source>
        <dbReference type="ARBA" id="ARBA00010617"/>
    </source>
</evidence>
<dbReference type="PRINTS" id="PR00463">
    <property type="entry name" value="EP450I"/>
</dbReference>
<dbReference type="InterPro" id="IPR001128">
    <property type="entry name" value="Cyt_P450"/>
</dbReference>
<sequence length="540" mass="62753">MTTLYGLVLVAWAIAFLIVIGEHILWKRREKRRNPEGLPYPPGPRQLPLIGNAFDMPLRKAPLTYGKWAEQYGSLIWLVASGKQYLIVNDYEAMKELLEKRGNIYIDRDNTVLLGEMIGQNRVTPRTPYGPTWRQHRRFLNRALMGPIVKRDYGAPMMRKILSFLTVLLDRPQDFLLENKKMTAELITEIGYGMIRDDEDGGHDFVQMHLNVGKITLTTAEGYWVDHLPWMRHIPSWVPFAQWKRDAIKWRKEYNFARDYMFEAVKMQLLNTRGDGMPTSFVRTLLQEEYSQQGSKSEEELQYSERIIKDTSFSFFRAGAETTESVIRSFLLAMTLHPQIQARVRSEIDAVIGHNRFPSLEDRGVEKMPYLESTLLESMRWHPPVSSIIPHLPIRDDTFRGYFIPKGTTIIANAWHVGRDPQLYHEPNVFKPERFLKRNENDGPLTLDTSTLNPLEYVFGFGRRICPGRELALQNIWIIAVFVLWAFEIRAKEGMSMEDGYKAADEERFNFAIVSQTLPFECDFVPRSQKALQMIRKAAI</sequence>
<comment type="cofactor">
    <cofactor evidence="1 9">
        <name>heme</name>
        <dbReference type="ChEBI" id="CHEBI:30413"/>
    </cofactor>
</comment>
<dbReference type="GO" id="GO:0020037">
    <property type="term" value="F:heme binding"/>
    <property type="evidence" value="ECO:0007669"/>
    <property type="project" value="InterPro"/>
</dbReference>